<dbReference type="Proteomes" id="UP001386955">
    <property type="component" value="Unassembled WGS sequence"/>
</dbReference>
<proteinExistence type="predicted"/>
<accession>A0AAN9S3H4</accession>
<gene>
    <name evidence="1" type="ORF">VNO78_23273</name>
</gene>
<evidence type="ECO:0000313" key="1">
    <source>
        <dbReference type="EMBL" id="KAK7388457.1"/>
    </source>
</evidence>
<organism evidence="1 2">
    <name type="scientific">Psophocarpus tetragonolobus</name>
    <name type="common">Winged bean</name>
    <name type="synonym">Dolichos tetragonolobus</name>
    <dbReference type="NCBI Taxonomy" id="3891"/>
    <lineage>
        <taxon>Eukaryota</taxon>
        <taxon>Viridiplantae</taxon>
        <taxon>Streptophyta</taxon>
        <taxon>Embryophyta</taxon>
        <taxon>Tracheophyta</taxon>
        <taxon>Spermatophyta</taxon>
        <taxon>Magnoliopsida</taxon>
        <taxon>eudicotyledons</taxon>
        <taxon>Gunneridae</taxon>
        <taxon>Pentapetalae</taxon>
        <taxon>rosids</taxon>
        <taxon>fabids</taxon>
        <taxon>Fabales</taxon>
        <taxon>Fabaceae</taxon>
        <taxon>Papilionoideae</taxon>
        <taxon>50 kb inversion clade</taxon>
        <taxon>NPAAA clade</taxon>
        <taxon>indigoferoid/millettioid clade</taxon>
        <taxon>Phaseoleae</taxon>
        <taxon>Psophocarpus</taxon>
    </lineage>
</organism>
<evidence type="ECO:0000313" key="2">
    <source>
        <dbReference type="Proteomes" id="UP001386955"/>
    </source>
</evidence>
<reference evidence="1 2" key="1">
    <citation type="submission" date="2024-01" db="EMBL/GenBank/DDBJ databases">
        <title>The genomes of 5 underutilized Papilionoideae crops provide insights into root nodulation and disease resistanc.</title>
        <authorList>
            <person name="Jiang F."/>
        </authorList>
    </citation>
    <scope>NUCLEOTIDE SEQUENCE [LARGE SCALE GENOMIC DNA]</scope>
    <source>
        <strain evidence="1">DUOXIRENSHENG_FW03</strain>
        <tissue evidence="1">Leaves</tissue>
    </source>
</reference>
<protein>
    <submittedName>
        <fullName evidence="1">Uncharacterized protein</fullName>
    </submittedName>
</protein>
<keyword evidence="2" id="KW-1185">Reference proteome</keyword>
<comment type="caution">
    <text evidence="1">The sequence shown here is derived from an EMBL/GenBank/DDBJ whole genome shotgun (WGS) entry which is preliminary data.</text>
</comment>
<name>A0AAN9S3H4_PSOTE</name>
<sequence>MAIMEKQILSAGYWRHRVLHLPLRVKVNRLCEADYKGNVSKGRSSILMEVEAISRKVRVFELTVLIRV</sequence>
<dbReference type="EMBL" id="JAYMYS010000006">
    <property type="protein sequence ID" value="KAK7388457.1"/>
    <property type="molecule type" value="Genomic_DNA"/>
</dbReference>
<dbReference type="AlphaFoldDB" id="A0AAN9S3H4"/>